<dbReference type="Gene3D" id="1.20.1250.20">
    <property type="entry name" value="MFS general substrate transporter like domains"/>
    <property type="match status" value="1"/>
</dbReference>
<evidence type="ECO:0000256" key="6">
    <source>
        <dbReference type="ARBA" id="ARBA00023136"/>
    </source>
</evidence>
<feature type="transmembrane region" description="Helical" evidence="7">
    <location>
        <begin position="230"/>
        <end position="251"/>
    </location>
</feature>
<keyword evidence="3 7" id="KW-0812">Transmembrane</keyword>
<feature type="transmembrane region" description="Helical" evidence="7">
    <location>
        <begin position="344"/>
        <end position="366"/>
    </location>
</feature>
<accession>A0A1X7TSR0</accession>
<feature type="transmembrane region" description="Helical" evidence="7">
    <location>
        <begin position="378"/>
        <end position="399"/>
    </location>
</feature>
<dbReference type="OrthoDB" id="8904098at2759"/>
<feature type="transmembrane region" description="Helical" evidence="7">
    <location>
        <begin position="6"/>
        <end position="30"/>
    </location>
</feature>
<feature type="transmembrane region" description="Helical" evidence="7">
    <location>
        <begin position="100"/>
        <end position="121"/>
    </location>
</feature>
<keyword evidence="4" id="KW-0653">Protein transport</keyword>
<evidence type="ECO:0000313" key="8">
    <source>
        <dbReference type="EnsemblMetazoa" id="Aqu2.1.17906_001"/>
    </source>
</evidence>
<dbReference type="InParanoid" id="A0A1X7TSR0"/>
<evidence type="ECO:0000256" key="4">
    <source>
        <dbReference type="ARBA" id="ARBA00022856"/>
    </source>
</evidence>
<evidence type="ECO:0000256" key="3">
    <source>
        <dbReference type="ARBA" id="ARBA00022692"/>
    </source>
</evidence>
<dbReference type="EnsemblMetazoa" id="Aqu2.1.17906_001">
    <property type="protein sequence ID" value="Aqu2.1.17906_001"/>
    <property type="gene ID" value="Aqu2.1.17906"/>
</dbReference>
<dbReference type="AlphaFoldDB" id="A0A1X7TSR0"/>
<name>A0A1X7TSR0_AMPQE</name>
<feature type="transmembrane region" description="Helical" evidence="7">
    <location>
        <begin position="191"/>
        <end position="210"/>
    </location>
</feature>
<keyword evidence="5 7" id="KW-1133">Transmembrane helix</keyword>
<keyword evidence="4" id="KW-0571">Peptide transport</keyword>
<feature type="transmembrane region" description="Helical" evidence="7">
    <location>
        <begin position="263"/>
        <end position="287"/>
    </location>
</feature>
<keyword evidence="4" id="KW-0813">Transport</keyword>
<evidence type="ECO:0000256" key="5">
    <source>
        <dbReference type="ARBA" id="ARBA00022989"/>
    </source>
</evidence>
<evidence type="ECO:0000256" key="2">
    <source>
        <dbReference type="ARBA" id="ARBA00005982"/>
    </source>
</evidence>
<dbReference type="InterPro" id="IPR000109">
    <property type="entry name" value="POT_fam"/>
</dbReference>
<evidence type="ECO:0000256" key="1">
    <source>
        <dbReference type="ARBA" id="ARBA00004141"/>
    </source>
</evidence>
<dbReference type="GO" id="GO:0016020">
    <property type="term" value="C:membrane"/>
    <property type="evidence" value="ECO:0007669"/>
    <property type="project" value="UniProtKB-SubCell"/>
</dbReference>
<dbReference type="InterPro" id="IPR036259">
    <property type="entry name" value="MFS_trans_sf"/>
</dbReference>
<sequence length="445" mass="51429">FIHSKGAILVLLWDLLIGISFNLLISFLTFEDQFGIVILYPLLLVTLGCVRVNLLPFNIDQLIGSSSDELTAVIHWHNIGPVVSNALIQVLSSTYNSLTLYLYFILCAVLVAMILVTHNLFNHYLDTTPVNTTNPIKLIARTLCYARKHKYPENRSALTYWEEEAPSRLDLGKDKYGGPFTEEEVEDVKTVLRLIPLLLICSIASGLNGYYTEGIYSEIYGCQYTLAGSISFNTVYVFIILLHQFLIYPCFHKYIPSMLKRIGLGIGLILAVNIAYMILAVIGYYHIEEMFHCLTSFEEQSYTKGHIWTIFNGIFVAVVFYINGIVLVEFILAQCPKSMRGTVIGLWLCIRILRIYISFVVLLPFLRYMNSEFLLGRGFYFCLTRALLSFFLLLLYIYLAKKYKFRIREVEINVHMIAENHIIRNIEQDEEYWRRREEEHPSDIF</sequence>
<dbReference type="GO" id="GO:0022857">
    <property type="term" value="F:transmembrane transporter activity"/>
    <property type="evidence" value="ECO:0007669"/>
    <property type="project" value="InterPro"/>
</dbReference>
<proteinExistence type="inferred from homology"/>
<protein>
    <submittedName>
        <fullName evidence="8">Uncharacterized protein</fullName>
    </submittedName>
</protein>
<evidence type="ECO:0000256" key="7">
    <source>
        <dbReference type="SAM" id="Phobius"/>
    </source>
</evidence>
<organism evidence="8">
    <name type="scientific">Amphimedon queenslandica</name>
    <name type="common">Sponge</name>
    <dbReference type="NCBI Taxonomy" id="400682"/>
    <lineage>
        <taxon>Eukaryota</taxon>
        <taxon>Metazoa</taxon>
        <taxon>Porifera</taxon>
        <taxon>Demospongiae</taxon>
        <taxon>Heteroscleromorpha</taxon>
        <taxon>Haplosclerida</taxon>
        <taxon>Niphatidae</taxon>
        <taxon>Amphimedon</taxon>
    </lineage>
</organism>
<dbReference type="Pfam" id="PF00854">
    <property type="entry name" value="PTR2"/>
    <property type="match status" value="1"/>
</dbReference>
<feature type="transmembrane region" description="Helical" evidence="7">
    <location>
        <begin position="37"/>
        <end position="59"/>
    </location>
</feature>
<comment type="subcellular location">
    <subcellularLocation>
        <location evidence="1">Membrane</location>
        <topology evidence="1">Multi-pass membrane protein</topology>
    </subcellularLocation>
</comment>
<dbReference type="GO" id="GO:0015833">
    <property type="term" value="P:peptide transport"/>
    <property type="evidence" value="ECO:0007669"/>
    <property type="project" value="UniProtKB-KW"/>
</dbReference>
<keyword evidence="6 7" id="KW-0472">Membrane</keyword>
<reference evidence="8" key="1">
    <citation type="submission" date="2017-05" db="UniProtKB">
        <authorList>
            <consortium name="EnsemblMetazoa"/>
        </authorList>
    </citation>
    <scope>IDENTIFICATION</scope>
</reference>
<comment type="similarity">
    <text evidence="2">Belongs to the major facilitator superfamily. Proton-dependent oligopeptide transporter (POT/PTR) (TC 2.A.17) family.</text>
</comment>
<dbReference type="PANTHER" id="PTHR11654">
    <property type="entry name" value="OLIGOPEPTIDE TRANSPORTER-RELATED"/>
    <property type="match status" value="1"/>
</dbReference>
<feature type="transmembrane region" description="Helical" evidence="7">
    <location>
        <begin position="307"/>
        <end position="332"/>
    </location>
</feature>